<dbReference type="Pfam" id="PF13656">
    <property type="entry name" value="RNA_pol_L_2"/>
    <property type="match status" value="1"/>
</dbReference>
<dbReference type="InterPro" id="IPR033898">
    <property type="entry name" value="RNAP_AC19"/>
</dbReference>
<dbReference type="InterPro" id="IPR009025">
    <property type="entry name" value="RBP11-like_dimer"/>
</dbReference>
<dbReference type="PANTHER" id="PTHR13946">
    <property type="entry name" value="DNA-DIRECTED RNA POLYMERASE I,II,III"/>
    <property type="match status" value="1"/>
</dbReference>
<dbReference type="InterPro" id="IPR036603">
    <property type="entry name" value="RBP11-like"/>
</dbReference>
<evidence type="ECO:0000313" key="5">
    <source>
        <dbReference type="Ensembl" id="ENSCPOP00000030678.1"/>
    </source>
</evidence>
<dbReference type="GO" id="GO:0005666">
    <property type="term" value="C:RNA polymerase III complex"/>
    <property type="evidence" value="ECO:0007669"/>
    <property type="project" value="TreeGrafter"/>
</dbReference>
<proteinExistence type="inferred from homology"/>
<keyword evidence="2" id="KW-0804">Transcription</keyword>
<dbReference type="AlphaFoldDB" id="A0A286XZC8"/>
<dbReference type="InParanoid" id="A0A286XZC8"/>
<keyword evidence="1" id="KW-0240">DNA-directed RNA polymerase</keyword>
<organism evidence="5 6">
    <name type="scientific">Cavia porcellus</name>
    <name type="common">Guinea pig</name>
    <dbReference type="NCBI Taxonomy" id="10141"/>
    <lineage>
        <taxon>Eukaryota</taxon>
        <taxon>Metazoa</taxon>
        <taxon>Chordata</taxon>
        <taxon>Craniata</taxon>
        <taxon>Vertebrata</taxon>
        <taxon>Euteleostomi</taxon>
        <taxon>Mammalia</taxon>
        <taxon>Eutheria</taxon>
        <taxon>Euarchontoglires</taxon>
        <taxon>Glires</taxon>
        <taxon>Rodentia</taxon>
        <taxon>Hystricomorpha</taxon>
        <taxon>Caviidae</taxon>
        <taxon>Cavia</taxon>
    </lineage>
</organism>
<dbReference type="STRING" id="10141.ENSCPOP00000030678"/>
<dbReference type="Bgee" id="ENSCPOG00000030450">
    <property type="expression patterns" value="Expressed in heart left ventricle and 12 other cell types or tissues"/>
</dbReference>
<evidence type="ECO:0000259" key="4">
    <source>
        <dbReference type="Pfam" id="PF13656"/>
    </source>
</evidence>
<dbReference type="Gene3D" id="3.30.1360.10">
    <property type="entry name" value="RNA polymerase, RBP11-like subunit"/>
    <property type="match status" value="1"/>
</dbReference>
<reference evidence="6" key="1">
    <citation type="journal article" date="2011" name="Nature">
        <title>A high-resolution map of human evolutionary constraint using 29 mammals.</title>
        <authorList>
            <person name="Lindblad-Toh K."/>
            <person name="Garber M."/>
            <person name="Zuk O."/>
            <person name="Lin M.F."/>
            <person name="Parker B.J."/>
            <person name="Washietl S."/>
            <person name="Kheradpour P."/>
            <person name="Ernst J."/>
            <person name="Jordan G."/>
            <person name="Mauceli E."/>
            <person name="Ward L.D."/>
            <person name="Lowe C.B."/>
            <person name="Holloway A.K."/>
            <person name="Clamp M."/>
            <person name="Gnerre S."/>
            <person name="Alfoldi J."/>
            <person name="Beal K."/>
            <person name="Chang J."/>
            <person name="Clawson H."/>
            <person name="Cuff J."/>
            <person name="Di Palma F."/>
            <person name="Fitzgerald S."/>
            <person name="Flicek P."/>
            <person name="Guttman M."/>
            <person name="Hubisz M.J."/>
            <person name="Jaffe D.B."/>
            <person name="Jungreis I."/>
            <person name="Kent W.J."/>
            <person name="Kostka D."/>
            <person name="Lara M."/>
            <person name="Martins A.L."/>
            <person name="Massingham T."/>
            <person name="Moltke I."/>
            <person name="Raney B.J."/>
            <person name="Rasmussen M.D."/>
            <person name="Robinson J."/>
            <person name="Stark A."/>
            <person name="Vilella A.J."/>
            <person name="Wen J."/>
            <person name="Xie X."/>
            <person name="Zody M.C."/>
            <person name="Baldwin J."/>
            <person name="Bloom T."/>
            <person name="Chin C.W."/>
            <person name="Heiman D."/>
            <person name="Nicol R."/>
            <person name="Nusbaum C."/>
            <person name="Young S."/>
            <person name="Wilkinson J."/>
            <person name="Worley K.C."/>
            <person name="Kovar C.L."/>
            <person name="Muzny D.M."/>
            <person name="Gibbs R.A."/>
            <person name="Cree A."/>
            <person name="Dihn H.H."/>
            <person name="Fowler G."/>
            <person name="Jhangiani S."/>
            <person name="Joshi V."/>
            <person name="Lee S."/>
            <person name="Lewis L.R."/>
            <person name="Nazareth L.V."/>
            <person name="Okwuonu G."/>
            <person name="Santibanez J."/>
            <person name="Warren W.C."/>
            <person name="Mardis E.R."/>
            <person name="Weinstock G.M."/>
            <person name="Wilson R.K."/>
            <person name="Delehaunty K."/>
            <person name="Dooling D."/>
            <person name="Fronik C."/>
            <person name="Fulton L."/>
            <person name="Fulton B."/>
            <person name="Graves T."/>
            <person name="Minx P."/>
            <person name="Sodergren E."/>
            <person name="Birney E."/>
            <person name="Margulies E.H."/>
            <person name="Herrero J."/>
            <person name="Green E.D."/>
            <person name="Haussler D."/>
            <person name="Siepel A."/>
            <person name="Goldman N."/>
            <person name="Pollard K.S."/>
            <person name="Pedersen J.S."/>
            <person name="Lander E.S."/>
            <person name="Kellis M."/>
        </authorList>
    </citation>
    <scope>NUCLEOTIDE SEQUENCE [LARGE SCALE GENOMIC DNA]</scope>
    <source>
        <strain evidence="6">2N</strain>
    </source>
</reference>
<evidence type="ECO:0000256" key="3">
    <source>
        <dbReference type="ARBA" id="ARBA00025751"/>
    </source>
</evidence>
<dbReference type="EMBL" id="AAKN02053772">
    <property type="status" value="NOT_ANNOTATED_CDS"/>
    <property type="molecule type" value="Genomic_DNA"/>
</dbReference>
<name>A0A286XZC8_CAVPO</name>
<comment type="similarity">
    <text evidence="3">Belongs to the archaeal Rpo11/eukaryotic RPB11/RPC19 RNA polymerase subunit family.</text>
</comment>
<dbReference type="FunCoup" id="A0A286XZC8">
    <property type="interactions" value="1690"/>
</dbReference>
<dbReference type="CDD" id="cd07029">
    <property type="entry name" value="RNAP_I_III_AC19"/>
    <property type="match status" value="1"/>
</dbReference>
<dbReference type="GO" id="GO:0055029">
    <property type="term" value="C:nuclear DNA-directed RNA polymerase complex"/>
    <property type="evidence" value="ECO:0007669"/>
    <property type="project" value="UniProtKB-ARBA"/>
</dbReference>
<dbReference type="GO" id="GO:0003899">
    <property type="term" value="F:DNA-directed RNA polymerase activity"/>
    <property type="evidence" value="ECO:0007669"/>
    <property type="project" value="TreeGrafter"/>
</dbReference>
<evidence type="ECO:0000313" key="6">
    <source>
        <dbReference type="Proteomes" id="UP000005447"/>
    </source>
</evidence>
<dbReference type="GeneTree" id="ENSGT00550000075160"/>
<keyword evidence="6" id="KW-1185">Reference proteome</keyword>
<dbReference type="Ensembl" id="ENSCPOT00000035067.1">
    <property type="protein sequence ID" value="ENSCPOP00000030678.1"/>
    <property type="gene ID" value="ENSCPOG00000030450.1"/>
</dbReference>
<reference evidence="5" key="2">
    <citation type="submission" date="2025-08" db="UniProtKB">
        <authorList>
            <consortium name="Ensembl"/>
        </authorList>
    </citation>
    <scope>IDENTIFICATION</scope>
    <source>
        <strain evidence="5">2N</strain>
    </source>
</reference>
<dbReference type="GO" id="GO:0005736">
    <property type="term" value="C:RNA polymerase I complex"/>
    <property type="evidence" value="ECO:0007669"/>
    <property type="project" value="TreeGrafter"/>
</dbReference>
<protein>
    <submittedName>
        <fullName evidence="5">RNA polymerase I and III subunit D</fullName>
    </submittedName>
</protein>
<accession>A0A286XZC8</accession>
<dbReference type="VEuPathDB" id="HostDB:ENSCPOG00000030450"/>
<dbReference type="PANTHER" id="PTHR13946:SF28">
    <property type="entry name" value="DNA-DIRECTED RNA POLYMERASES I AND III SUBUNIT RPAC2"/>
    <property type="match status" value="1"/>
</dbReference>
<reference evidence="5" key="3">
    <citation type="submission" date="2025-09" db="UniProtKB">
        <authorList>
            <consortium name="Ensembl"/>
        </authorList>
    </citation>
    <scope>IDENTIFICATION</scope>
    <source>
        <strain evidence="5">2N</strain>
    </source>
</reference>
<evidence type="ECO:0000256" key="2">
    <source>
        <dbReference type="ARBA" id="ARBA00023163"/>
    </source>
</evidence>
<sequence length="99" mass="11758">MEEDQELERRVRGRQPWKWSRQKFSTLHDMKNSEVEFCGYTMTHPSESKINLRILSQGALLAVEPFQRGLSELMNVCQHVLDKFEVSIKDYKEQKSNQK</sequence>
<evidence type="ECO:0000256" key="1">
    <source>
        <dbReference type="ARBA" id="ARBA00022478"/>
    </source>
</evidence>
<feature type="domain" description="DNA-directed RNA polymerase RBP11-like dimerisation" evidence="4">
    <location>
        <begin position="30"/>
        <end position="82"/>
    </location>
</feature>
<dbReference type="GO" id="GO:0006362">
    <property type="term" value="P:transcription elongation by RNA polymerase I"/>
    <property type="evidence" value="ECO:0007669"/>
    <property type="project" value="TreeGrafter"/>
</dbReference>
<dbReference type="GO" id="GO:0006383">
    <property type="term" value="P:transcription by RNA polymerase III"/>
    <property type="evidence" value="ECO:0007669"/>
    <property type="project" value="TreeGrafter"/>
</dbReference>
<dbReference type="GO" id="GO:0046983">
    <property type="term" value="F:protein dimerization activity"/>
    <property type="evidence" value="ECO:0007669"/>
    <property type="project" value="InterPro"/>
</dbReference>
<dbReference type="SUPFAM" id="SSF55257">
    <property type="entry name" value="RBP11-like subunits of RNA polymerase"/>
    <property type="match status" value="1"/>
</dbReference>
<dbReference type="Proteomes" id="UP000005447">
    <property type="component" value="Unassembled WGS sequence"/>
</dbReference>
<dbReference type="OMA" id="GRQPWKW"/>